<evidence type="ECO:0000313" key="3">
    <source>
        <dbReference type="Proteomes" id="UP000479710"/>
    </source>
</evidence>
<evidence type="ECO:0000256" key="1">
    <source>
        <dbReference type="SAM" id="MobiDB-lite"/>
    </source>
</evidence>
<dbReference type="EMBL" id="SPHZ02000002">
    <property type="protein sequence ID" value="KAF0929898.1"/>
    <property type="molecule type" value="Genomic_DNA"/>
</dbReference>
<organism evidence="2 3">
    <name type="scientific">Oryza meyeriana var. granulata</name>
    <dbReference type="NCBI Taxonomy" id="110450"/>
    <lineage>
        <taxon>Eukaryota</taxon>
        <taxon>Viridiplantae</taxon>
        <taxon>Streptophyta</taxon>
        <taxon>Embryophyta</taxon>
        <taxon>Tracheophyta</taxon>
        <taxon>Spermatophyta</taxon>
        <taxon>Magnoliopsida</taxon>
        <taxon>Liliopsida</taxon>
        <taxon>Poales</taxon>
        <taxon>Poaceae</taxon>
        <taxon>BOP clade</taxon>
        <taxon>Oryzoideae</taxon>
        <taxon>Oryzeae</taxon>
        <taxon>Oryzinae</taxon>
        <taxon>Oryza</taxon>
        <taxon>Oryza meyeriana</taxon>
    </lineage>
</organism>
<dbReference type="AlphaFoldDB" id="A0A6G1EZ01"/>
<dbReference type="Proteomes" id="UP000479710">
    <property type="component" value="Unassembled WGS sequence"/>
</dbReference>
<evidence type="ECO:0000313" key="2">
    <source>
        <dbReference type="EMBL" id="KAF0929898.1"/>
    </source>
</evidence>
<reference evidence="2 3" key="1">
    <citation type="submission" date="2019-11" db="EMBL/GenBank/DDBJ databases">
        <title>Whole genome sequence of Oryza granulata.</title>
        <authorList>
            <person name="Li W."/>
        </authorList>
    </citation>
    <scope>NUCLEOTIDE SEQUENCE [LARGE SCALE GENOMIC DNA]</scope>
    <source>
        <strain evidence="3">cv. Menghai</strain>
        <tissue evidence="2">Leaf</tissue>
    </source>
</reference>
<feature type="region of interest" description="Disordered" evidence="1">
    <location>
        <begin position="1"/>
        <end position="64"/>
    </location>
</feature>
<protein>
    <submittedName>
        <fullName evidence="2">Uncharacterized protein</fullName>
    </submittedName>
</protein>
<keyword evidence="3" id="KW-1185">Reference proteome</keyword>
<gene>
    <name evidence="2" type="ORF">E2562_026366</name>
</gene>
<accession>A0A6G1EZ01</accession>
<name>A0A6G1EZ01_9ORYZ</name>
<proteinExistence type="predicted"/>
<feature type="compositionally biased region" description="Basic and acidic residues" evidence="1">
    <location>
        <begin position="15"/>
        <end position="36"/>
    </location>
</feature>
<sequence length="84" mass="8840">MVALQATAGMVTAGDDTRWRKRWPEGGAADRRRSSDPGDATADSQEGAGDGRHDHSGGFAWSQHSPEVILSGSFDKSVATVVNV</sequence>
<comment type="caution">
    <text evidence="2">The sequence shown here is derived from an EMBL/GenBank/DDBJ whole genome shotgun (WGS) entry which is preliminary data.</text>
</comment>